<evidence type="ECO:0000256" key="1">
    <source>
        <dbReference type="SAM" id="SignalP"/>
    </source>
</evidence>
<feature type="domain" description="CUB-like" evidence="2">
    <location>
        <begin position="19"/>
        <end position="136"/>
    </location>
</feature>
<evidence type="ECO:0000259" key="2">
    <source>
        <dbReference type="Pfam" id="PF02408"/>
    </source>
</evidence>
<dbReference type="Proteomes" id="UP000230233">
    <property type="component" value="Chromosome V"/>
</dbReference>
<dbReference type="InterPro" id="IPR003366">
    <property type="entry name" value="CUB-like_dom"/>
</dbReference>
<organism evidence="5 6">
    <name type="scientific">Caenorhabditis nigoni</name>
    <dbReference type="NCBI Taxonomy" id="1611254"/>
    <lineage>
        <taxon>Eukaryota</taxon>
        <taxon>Metazoa</taxon>
        <taxon>Ecdysozoa</taxon>
        <taxon>Nematoda</taxon>
        <taxon>Chromadorea</taxon>
        <taxon>Rhabditida</taxon>
        <taxon>Rhabditina</taxon>
        <taxon>Rhabditomorpha</taxon>
        <taxon>Rhabditoidea</taxon>
        <taxon>Rhabditidae</taxon>
        <taxon>Peloderinae</taxon>
        <taxon>Caenorhabditis</taxon>
    </lineage>
</organism>
<dbReference type="EMBL" id="PDUG01000005">
    <property type="protein sequence ID" value="PIC25331.1"/>
    <property type="molecule type" value="Genomic_DNA"/>
</dbReference>
<evidence type="ECO:0000259" key="4">
    <source>
        <dbReference type="Pfam" id="PF24512"/>
    </source>
</evidence>
<sequence length="465" mass="52251">MMIFIVLLSALLASASADDGYSCTGSHTINPPADLTKPYYYPEGWTETQEPATYAGGQTCNWKINVPQGMFATVTYYKRTASESGITCLYPNGYQQYIEDQDQNPYIFTSPQFQVNLKVSDDSGEFSFKVVWSKYPGTCQVNNQLSDTRGSASSPSPCITTYTSPNRVVLVPFSLKDDKYRLLRQSAVYDGDSVNSPYLGNLATTRYQITSTGNKLTIHTFRLSDVFNYTLFMGMDTNALGDVQQITGVNPPYDSRFAYSLYLNSDDKVSAIATIGIDPDYLEQIREFPGGANLRVYEEQISDSNLMATINQYNFQKQLPLEVKTALKIYKLDGGRVYIPMTKNASAANWNTVFDGRFVNIHSLDYRRTSYNQDTFETFQIAPNSIKLYFKFNVIKFDTQGGPTTLAITIYKDGYTVYSDTFSKSHLPPGNTIKILGDMMTIQYQTHGTYTRGFEVDLVTSRNSN</sequence>
<dbReference type="GO" id="GO:0045087">
    <property type="term" value="P:innate immune response"/>
    <property type="evidence" value="ECO:0007669"/>
    <property type="project" value="TreeGrafter"/>
</dbReference>
<protein>
    <submittedName>
        <fullName evidence="5">Uncharacterized protein</fullName>
    </submittedName>
</protein>
<dbReference type="Pfam" id="PF02408">
    <property type="entry name" value="CUB_2"/>
    <property type="match status" value="1"/>
</dbReference>
<feature type="chain" id="PRO_5013962697" evidence="1">
    <location>
        <begin position="18"/>
        <end position="465"/>
    </location>
</feature>
<evidence type="ECO:0000259" key="3">
    <source>
        <dbReference type="Pfam" id="PF24511"/>
    </source>
</evidence>
<feature type="domain" description="DUF7591" evidence="3">
    <location>
        <begin position="242"/>
        <end position="343"/>
    </location>
</feature>
<dbReference type="OrthoDB" id="5848077at2759"/>
<accession>A0A2G5TE30</accession>
<gene>
    <name evidence="5" type="primary">Cnig_chr_V.g18302</name>
    <name evidence="5" type="ORF">B9Z55_018302</name>
</gene>
<evidence type="ECO:0000313" key="5">
    <source>
        <dbReference type="EMBL" id="PIC25331.1"/>
    </source>
</evidence>
<dbReference type="InterPro" id="IPR056013">
    <property type="entry name" value="DUF7591"/>
</dbReference>
<name>A0A2G5TE30_9PELO</name>
<evidence type="ECO:0000313" key="6">
    <source>
        <dbReference type="Proteomes" id="UP000230233"/>
    </source>
</evidence>
<keyword evidence="6" id="KW-1185">Reference proteome</keyword>
<reference evidence="6" key="1">
    <citation type="submission" date="2017-10" db="EMBL/GenBank/DDBJ databases">
        <title>Rapid genome shrinkage in a self-fertile nematode reveals novel sperm competition proteins.</title>
        <authorList>
            <person name="Yin D."/>
            <person name="Schwarz E.M."/>
            <person name="Thomas C.G."/>
            <person name="Felde R.L."/>
            <person name="Korf I.F."/>
            <person name="Cutter A.D."/>
            <person name="Schartner C.M."/>
            <person name="Ralston E.J."/>
            <person name="Meyer B.J."/>
            <person name="Haag E.S."/>
        </authorList>
    </citation>
    <scope>NUCLEOTIDE SEQUENCE [LARGE SCALE GENOMIC DNA]</scope>
    <source>
        <strain evidence="6">JU1422</strain>
    </source>
</reference>
<keyword evidence="1" id="KW-0732">Signal</keyword>
<dbReference type="Pfam" id="PF24512">
    <property type="entry name" value="DUF7592"/>
    <property type="match status" value="1"/>
</dbReference>
<proteinExistence type="predicted"/>
<dbReference type="AlphaFoldDB" id="A0A2G5TE30"/>
<feature type="domain" description="DUF7592" evidence="4">
    <location>
        <begin position="168"/>
        <end position="219"/>
    </location>
</feature>
<dbReference type="Pfam" id="PF24511">
    <property type="entry name" value="DUF7591"/>
    <property type="match status" value="1"/>
</dbReference>
<comment type="caution">
    <text evidence="5">The sequence shown here is derived from an EMBL/GenBank/DDBJ whole genome shotgun (WGS) entry which is preliminary data.</text>
</comment>
<dbReference type="PANTHER" id="PTHR47919:SF2">
    <property type="entry name" value="CUB DOMAIN-CONTAINING PROTEIN-RELATED"/>
    <property type="match status" value="1"/>
</dbReference>
<feature type="signal peptide" evidence="1">
    <location>
        <begin position="1"/>
        <end position="17"/>
    </location>
</feature>
<dbReference type="InterPro" id="IPR056014">
    <property type="entry name" value="DUF7592"/>
</dbReference>
<dbReference type="PANTHER" id="PTHR47919">
    <property type="entry name" value="INFECTION RESPONSE PROTEIN-RELATED"/>
    <property type="match status" value="1"/>
</dbReference>